<proteinExistence type="predicted"/>
<feature type="region of interest" description="Disordered" evidence="1">
    <location>
        <begin position="1"/>
        <end position="22"/>
    </location>
</feature>
<evidence type="ECO:0000256" key="1">
    <source>
        <dbReference type="SAM" id="MobiDB-lite"/>
    </source>
</evidence>
<gene>
    <name evidence="2" type="ORF">V8V93_01000</name>
</gene>
<dbReference type="EMBL" id="CP146609">
    <property type="protein sequence ID" value="WWX24551.1"/>
    <property type="molecule type" value="Genomic_DNA"/>
</dbReference>
<evidence type="ECO:0000313" key="3">
    <source>
        <dbReference type="Proteomes" id="UP001385389"/>
    </source>
</evidence>
<keyword evidence="3" id="KW-1185">Reference proteome</keyword>
<sequence length="22" mass="2580">MRTARDGKWHPSSVKRLLDRLG</sequence>
<dbReference type="Proteomes" id="UP001385389">
    <property type="component" value="Chromosome"/>
</dbReference>
<organism evidence="2 3">
    <name type="scientific">Pseudodesulfovibrio methanolicus</name>
    <dbReference type="NCBI Taxonomy" id="3126690"/>
    <lineage>
        <taxon>Bacteria</taxon>
        <taxon>Pseudomonadati</taxon>
        <taxon>Thermodesulfobacteriota</taxon>
        <taxon>Desulfovibrionia</taxon>
        <taxon>Desulfovibrionales</taxon>
        <taxon>Desulfovibrionaceae</taxon>
    </lineage>
</organism>
<reference evidence="2 3" key="1">
    <citation type="submission" date="2024-03" db="EMBL/GenBank/DDBJ databases">
        <title>Phenotype and Genome Characterization of a Sulfate-Reducing Bacterium Pseudodesulfovibrio sp. strain 5S69, isolated from Petroleum Reservoir in Tatarstan (Russia).</title>
        <authorList>
            <person name="Bidzhieva S.K."/>
            <person name="Kadnikov V."/>
            <person name="Tourova T.P."/>
            <person name="Samigullina S.R."/>
            <person name="Sokolova D.S."/>
            <person name="Poltaraus A.B."/>
            <person name="Avtukh A.N."/>
            <person name="Tereshina V.M."/>
            <person name="Mardanov A.V."/>
            <person name="Nazina T.N."/>
        </authorList>
    </citation>
    <scope>NUCLEOTIDE SEQUENCE [LARGE SCALE GENOMIC DNA]</scope>
    <source>
        <strain evidence="2 3">5S69</strain>
    </source>
</reference>
<dbReference type="RefSeq" id="WP_338670219.1">
    <property type="nucleotide sequence ID" value="NZ_CP146609.1"/>
</dbReference>
<evidence type="ECO:0000313" key="2">
    <source>
        <dbReference type="EMBL" id="WWX24551.1"/>
    </source>
</evidence>
<name>A0ABZ2J0U4_9BACT</name>
<accession>A0ABZ2J0U4</accession>
<protein>
    <submittedName>
        <fullName evidence="2">Uncharacterized protein</fullName>
    </submittedName>
</protein>